<feature type="compositionally biased region" description="Polar residues" evidence="1">
    <location>
        <begin position="1"/>
        <end position="13"/>
    </location>
</feature>
<organism evidence="2 3">
    <name type="scientific">Pleurodeles waltl</name>
    <name type="common">Iberian ribbed newt</name>
    <dbReference type="NCBI Taxonomy" id="8319"/>
    <lineage>
        <taxon>Eukaryota</taxon>
        <taxon>Metazoa</taxon>
        <taxon>Chordata</taxon>
        <taxon>Craniata</taxon>
        <taxon>Vertebrata</taxon>
        <taxon>Euteleostomi</taxon>
        <taxon>Amphibia</taxon>
        <taxon>Batrachia</taxon>
        <taxon>Caudata</taxon>
        <taxon>Salamandroidea</taxon>
        <taxon>Salamandridae</taxon>
        <taxon>Pleurodelinae</taxon>
        <taxon>Pleurodeles</taxon>
    </lineage>
</organism>
<dbReference type="EMBL" id="JANPWB010000005">
    <property type="protein sequence ID" value="KAJ1188566.1"/>
    <property type="molecule type" value="Genomic_DNA"/>
</dbReference>
<proteinExistence type="predicted"/>
<keyword evidence="3" id="KW-1185">Reference proteome</keyword>
<sequence length="153" mass="16636">MSTAYQAPQTRGQHSPRHPVSESWGRGQHQPEAGLVTSREPTVRPDRRPGPAGKDPSPPLESANRPAPASRGHRSRHRSSPPTPAHPPPVWPHLRGPIASLVQTGLLPPSVSPDTTKRLQALQKCPAASTWPSGRAPVHFSFQRAAHEEKCRI</sequence>
<feature type="compositionally biased region" description="Pro residues" evidence="1">
    <location>
        <begin position="81"/>
        <end position="91"/>
    </location>
</feature>
<evidence type="ECO:0000256" key="1">
    <source>
        <dbReference type="SAM" id="MobiDB-lite"/>
    </source>
</evidence>
<dbReference type="AlphaFoldDB" id="A0AAV7UIL0"/>
<feature type="region of interest" description="Disordered" evidence="1">
    <location>
        <begin position="1"/>
        <end position="96"/>
    </location>
</feature>
<accession>A0AAV7UIL0</accession>
<comment type="caution">
    <text evidence="2">The sequence shown here is derived from an EMBL/GenBank/DDBJ whole genome shotgun (WGS) entry which is preliminary data.</text>
</comment>
<protein>
    <submittedName>
        <fullName evidence="2">Uncharacterized protein</fullName>
    </submittedName>
</protein>
<evidence type="ECO:0000313" key="3">
    <source>
        <dbReference type="Proteomes" id="UP001066276"/>
    </source>
</evidence>
<dbReference type="Proteomes" id="UP001066276">
    <property type="component" value="Chromosome 3_1"/>
</dbReference>
<evidence type="ECO:0000313" key="2">
    <source>
        <dbReference type="EMBL" id="KAJ1188566.1"/>
    </source>
</evidence>
<name>A0AAV7UIL0_PLEWA</name>
<gene>
    <name evidence="2" type="ORF">NDU88_005327</name>
</gene>
<reference evidence="2" key="1">
    <citation type="journal article" date="2022" name="bioRxiv">
        <title>Sequencing and chromosome-scale assembly of the giantPleurodeles waltlgenome.</title>
        <authorList>
            <person name="Brown T."/>
            <person name="Elewa A."/>
            <person name="Iarovenko S."/>
            <person name="Subramanian E."/>
            <person name="Araus A.J."/>
            <person name="Petzold A."/>
            <person name="Susuki M."/>
            <person name="Suzuki K.-i.T."/>
            <person name="Hayashi T."/>
            <person name="Toyoda A."/>
            <person name="Oliveira C."/>
            <person name="Osipova E."/>
            <person name="Leigh N.D."/>
            <person name="Simon A."/>
            <person name="Yun M.H."/>
        </authorList>
    </citation>
    <scope>NUCLEOTIDE SEQUENCE</scope>
    <source>
        <strain evidence="2">20211129_DDA</strain>
        <tissue evidence="2">Liver</tissue>
    </source>
</reference>